<protein>
    <recommendedName>
        <fullName evidence="4">Transmembrane protein</fullName>
    </recommendedName>
</protein>
<feature type="transmembrane region" description="Helical" evidence="1">
    <location>
        <begin position="20"/>
        <end position="40"/>
    </location>
</feature>
<keyword evidence="1" id="KW-1133">Transmembrane helix</keyword>
<sequence length="93" mass="10621">MLINENCKESLFISASTRKLNLDLGNTFFFFIMLIPIHPVRGSKKIFVPLRASPFVCVVLLLSLFSSCFFFIRSLLSSFVRVVVVAETQIWIC</sequence>
<comment type="caution">
    <text evidence="2">The sequence shown here is derived from an EMBL/GenBank/DDBJ whole genome shotgun (WGS) entry which is preliminary data.</text>
</comment>
<evidence type="ECO:0000313" key="2">
    <source>
        <dbReference type="EMBL" id="KAK7243791.1"/>
    </source>
</evidence>
<accession>A0AAN9E1G5</accession>
<evidence type="ECO:0000313" key="3">
    <source>
        <dbReference type="Proteomes" id="UP001372338"/>
    </source>
</evidence>
<keyword evidence="1" id="KW-0812">Transmembrane</keyword>
<proteinExistence type="predicted"/>
<dbReference type="Proteomes" id="UP001372338">
    <property type="component" value="Unassembled WGS sequence"/>
</dbReference>
<gene>
    <name evidence="2" type="ORF">RIF29_38603</name>
</gene>
<keyword evidence="3" id="KW-1185">Reference proteome</keyword>
<organism evidence="2 3">
    <name type="scientific">Crotalaria pallida</name>
    <name type="common">Smooth rattlebox</name>
    <name type="synonym">Crotalaria striata</name>
    <dbReference type="NCBI Taxonomy" id="3830"/>
    <lineage>
        <taxon>Eukaryota</taxon>
        <taxon>Viridiplantae</taxon>
        <taxon>Streptophyta</taxon>
        <taxon>Embryophyta</taxon>
        <taxon>Tracheophyta</taxon>
        <taxon>Spermatophyta</taxon>
        <taxon>Magnoliopsida</taxon>
        <taxon>eudicotyledons</taxon>
        <taxon>Gunneridae</taxon>
        <taxon>Pentapetalae</taxon>
        <taxon>rosids</taxon>
        <taxon>fabids</taxon>
        <taxon>Fabales</taxon>
        <taxon>Fabaceae</taxon>
        <taxon>Papilionoideae</taxon>
        <taxon>50 kb inversion clade</taxon>
        <taxon>genistoids sensu lato</taxon>
        <taxon>core genistoids</taxon>
        <taxon>Crotalarieae</taxon>
        <taxon>Crotalaria</taxon>
    </lineage>
</organism>
<dbReference type="EMBL" id="JAYWIO010000008">
    <property type="protein sequence ID" value="KAK7243791.1"/>
    <property type="molecule type" value="Genomic_DNA"/>
</dbReference>
<reference evidence="2 3" key="1">
    <citation type="submission" date="2024-01" db="EMBL/GenBank/DDBJ databases">
        <title>The genomes of 5 underutilized Papilionoideae crops provide insights into root nodulation and disease resistanc.</title>
        <authorList>
            <person name="Yuan L."/>
        </authorList>
    </citation>
    <scope>NUCLEOTIDE SEQUENCE [LARGE SCALE GENOMIC DNA]</scope>
    <source>
        <strain evidence="2">ZHUSHIDOU_FW_LH</strain>
        <tissue evidence="2">Leaf</tissue>
    </source>
</reference>
<evidence type="ECO:0008006" key="4">
    <source>
        <dbReference type="Google" id="ProtNLM"/>
    </source>
</evidence>
<keyword evidence="1" id="KW-0472">Membrane</keyword>
<name>A0AAN9E1G5_CROPI</name>
<evidence type="ECO:0000256" key="1">
    <source>
        <dbReference type="SAM" id="Phobius"/>
    </source>
</evidence>
<dbReference type="AlphaFoldDB" id="A0AAN9E1G5"/>
<feature type="transmembrane region" description="Helical" evidence="1">
    <location>
        <begin position="52"/>
        <end position="72"/>
    </location>
</feature>